<dbReference type="Pfam" id="PF00023">
    <property type="entry name" value="Ank"/>
    <property type="match status" value="1"/>
</dbReference>
<feature type="repeat" description="ANK" evidence="3">
    <location>
        <begin position="206"/>
        <end position="238"/>
    </location>
</feature>
<dbReference type="InterPro" id="IPR036770">
    <property type="entry name" value="Ankyrin_rpt-contain_sf"/>
</dbReference>
<dbReference type="PROSITE" id="PS50297">
    <property type="entry name" value="ANK_REP_REGION"/>
    <property type="match status" value="2"/>
</dbReference>
<dbReference type="PROSITE" id="PS50172">
    <property type="entry name" value="BRCT"/>
    <property type="match status" value="1"/>
</dbReference>
<proteinExistence type="predicted"/>
<feature type="compositionally biased region" description="Low complexity" evidence="4">
    <location>
        <begin position="133"/>
        <end position="144"/>
    </location>
</feature>
<dbReference type="OrthoDB" id="2384350at2759"/>
<evidence type="ECO:0000256" key="1">
    <source>
        <dbReference type="ARBA" id="ARBA00022737"/>
    </source>
</evidence>
<dbReference type="EMBL" id="FN653023">
    <property type="protein sequence ID" value="CBY18136.1"/>
    <property type="molecule type" value="Genomic_DNA"/>
</dbReference>
<feature type="repeat" description="ANK" evidence="3">
    <location>
        <begin position="173"/>
        <end position="205"/>
    </location>
</feature>
<feature type="compositionally biased region" description="Basic and acidic residues" evidence="4">
    <location>
        <begin position="50"/>
        <end position="63"/>
    </location>
</feature>
<dbReference type="GO" id="GO:0070531">
    <property type="term" value="C:BRCA1-A complex"/>
    <property type="evidence" value="ECO:0007669"/>
    <property type="project" value="TreeGrafter"/>
</dbReference>
<dbReference type="SUPFAM" id="SSF48403">
    <property type="entry name" value="Ankyrin repeat"/>
    <property type="match status" value="1"/>
</dbReference>
<evidence type="ECO:0000259" key="5">
    <source>
        <dbReference type="PROSITE" id="PS50172"/>
    </source>
</evidence>
<dbReference type="PANTHER" id="PTHR24171:SF8">
    <property type="entry name" value="BRCA1-ASSOCIATED RING DOMAIN PROTEIN 1"/>
    <property type="match status" value="1"/>
</dbReference>
<keyword evidence="2 3" id="KW-0040">ANK repeat</keyword>
<dbReference type="SUPFAM" id="SSF52113">
    <property type="entry name" value="BRCT domain"/>
    <property type="match status" value="1"/>
</dbReference>
<dbReference type="Pfam" id="PF12796">
    <property type="entry name" value="Ank_2"/>
    <property type="match status" value="1"/>
</dbReference>
<feature type="compositionally biased region" description="Polar residues" evidence="4">
    <location>
        <begin position="78"/>
        <end position="88"/>
    </location>
</feature>
<keyword evidence="7" id="KW-1185">Reference proteome</keyword>
<dbReference type="GO" id="GO:0004842">
    <property type="term" value="F:ubiquitin-protein transferase activity"/>
    <property type="evidence" value="ECO:0007669"/>
    <property type="project" value="TreeGrafter"/>
</dbReference>
<gene>
    <name evidence="6" type="ORF">GSOID_T00017773001</name>
</gene>
<accession>E4X3D2</accession>
<evidence type="ECO:0000256" key="2">
    <source>
        <dbReference type="ARBA" id="ARBA00023043"/>
    </source>
</evidence>
<name>E4X3D2_OIKDI</name>
<organism evidence="6">
    <name type="scientific">Oikopleura dioica</name>
    <name type="common">Tunicate</name>
    <dbReference type="NCBI Taxonomy" id="34765"/>
    <lineage>
        <taxon>Eukaryota</taxon>
        <taxon>Metazoa</taxon>
        <taxon>Chordata</taxon>
        <taxon>Tunicata</taxon>
        <taxon>Appendicularia</taxon>
        <taxon>Copelata</taxon>
        <taxon>Oikopleuridae</taxon>
        <taxon>Oikopleura</taxon>
    </lineage>
</organism>
<protein>
    <recommendedName>
        <fullName evidence="5">BRCT domain-containing protein</fullName>
    </recommendedName>
</protein>
<feature type="compositionally biased region" description="Basic and acidic residues" evidence="4">
    <location>
        <begin position="90"/>
        <end position="99"/>
    </location>
</feature>
<evidence type="ECO:0000256" key="4">
    <source>
        <dbReference type="SAM" id="MobiDB-lite"/>
    </source>
</evidence>
<dbReference type="InterPro" id="IPR002110">
    <property type="entry name" value="Ankyrin_rpt"/>
</dbReference>
<sequence length="510" mass="57381">MPKNVNIPDYCALMAALTELQSSAEVSGFGKSKDGKQLKKHLESFQNNIEKKIRKENREKENDVPQEQNLMEEDPLNQFWNVAPLTSGSEDEKTVDHQSSRASTPPSPVISFSQIRPEASEPKAIKKKKTDDSNTTNDESLSTNKDPQDPRKRERSPTRSPAYFKKPVKLTKFGETPLQMACKKGSLLDVMKYINEGQDVNHKDYSGLTPLHDAVAYGDIEIVEKLILSNANLNIIGGPERSTPLIIAVTENQVEITKLLLEYNADPHRCDKNGKTASELATDAKILRMLEKSKSSFEKDETSFELILQSNPKIFVHETGWKNKKKITAKELREFKKKTNLNIISSIKGADVLIARKEVVSEPHQFIFLKALYSNVWILSPEFLEGKPATECFLEVFDNCPKRAIEDQARGENDRPFEGLKVFVAKDVSAGVAKGLQDIFKEAGAETLRREPRADSDTVQADQSIIEIGPNFQYTHWVVTDKKTTKVGKVACVSVKWALDCLKMRKIVNF</sequence>
<dbReference type="PROSITE" id="PS50088">
    <property type="entry name" value="ANK_REPEAT"/>
    <property type="match status" value="3"/>
</dbReference>
<dbReference type="Gene3D" id="1.25.40.20">
    <property type="entry name" value="Ankyrin repeat-containing domain"/>
    <property type="match status" value="1"/>
</dbReference>
<keyword evidence="1" id="KW-0677">Repeat</keyword>
<dbReference type="PANTHER" id="PTHR24171">
    <property type="entry name" value="ANKYRIN REPEAT DOMAIN-CONTAINING PROTEIN 39-RELATED"/>
    <property type="match status" value="1"/>
</dbReference>
<dbReference type="SMART" id="SM00248">
    <property type="entry name" value="ANK"/>
    <property type="match status" value="3"/>
</dbReference>
<dbReference type="AlphaFoldDB" id="E4X3D2"/>
<feature type="compositionally biased region" description="Basic and acidic residues" evidence="4">
    <location>
        <begin position="146"/>
        <end position="157"/>
    </location>
</feature>
<feature type="compositionally biased region" description="Polar residues" evidence="4">
    <location>
        <begin position="100"/>
        <end position="114"/>
    </location>
</feature>
<feature type="domain" description="BRCT" evidence="5">
    <location>
        <begin position="412"/>
        <end position="510"/>
    </location>
</feature>
<feature type="compositionally biased region" description="Basic and acidic residues" evidence="4">
    <location>
        <begin position="118"/>
        <end position="132"/>
    </location>
</feature>
<dbReference type="InterPro" id="IPR001357">
    <property type="entry name" value="BRCT_dom"/>
</dbReference>
<feature type="repeat" description="ANK" evidence="3">
    <location>
        <begin position="240"/>
        <end position="272"/>
    </location>
</feature>
<dbReference type="GO" id="GO:0031436">
    <property type="term" value="C:BRCA1-BARD1 complex"/>
    <property type="evidence" value="ECO:0007669"/>
    <property type="project" value="TreeGrafter"/>
</dbReference>
<evidence type="ECO:0000313" key="7">
    <source>
        <dbReference type="Proteomes" id="UP000001307"/>
    </source>
</evidence>
<dbReference type="InParanoid" id="E4X3D2"/>
<dbReference type="InterPro" id="IPR036420">
    <property type="entry name" value="BRCT_dom_sf"/>
</dbReference>
<evidence type="ECO:0000313" key="6">
    <source>
        <dbReference type="EMBL" id="CBY18136.1"/>
    </source>
</evidence>
<feature type="region of interest" description="Disordered" evidence="4">
    <location>
        <begin position="50"/>
        <end position="165"/>
    </location>
</feature>
<dbReference type="Proteomes" id="UP000001307">
    <property type="component" value="Unassembled WGS sequence"/>
</dbReference>
<evidence type="ECO:0000256" key="3">
    <source>
        <dbReference type="PROSITE-ProRule" id="PRU00023"/>
    </source>
</evidence>
<reference evidence="6" key="1">
    <citation type="journal article" date="2010" name="Science">
        <title>Plasticity of animal genome architecture unmasked by rapid evolution of a pelagic tunicate.</title>
        <authorList>
            <person name="Denoeud F."/>
            <person name="Henriet S."/>
            <person name="Mungpakdee S."/>
            <person name="Aury J.M."/>
            <person name="Da Silva C."/>
            <person name="Brinkmann H."/>
            <person name="Mikhaleva J."/>
            <person name="Olsen L.C."/>
            <person name="Jubin C."/>
            <person name="Canestro C."/>
            <person name="Bouquet J.M."/>
            <person name="Danks G."/>
            <person name="Poulain J."/>
            <person name="Campsteijn C."/>
            <person name="Adamski M."/>
            <person name="Cross I."/>
            <person name="Yadetie F."/>
            <person name="Muffato M."/>
            <person name="Louis A."/>
            <person name="Butcher S."/>
            <person name="Tsagkogeorga G."/>
            <person name="Konrad A."/>
            <person name="Singh S."/>
            <person name="Jensen M.F."/>
            <person name="Cong E.H."/>
            <person name="Eikeseth-Otteraa H."/>
            <person name="Noel B."/>
            <person name="Anthouard V."/>
            <person name="Porcel B.M."/>
            <person name="Kachouri-Lafond R."/>
            <person name="Nishino A."/>
            <person name="Ugolini M."/>
            <person name="Chourrout P."/>
            <person name="Nishida H."/>
            <person name="Aasland R."/>
            <person name="Huzurbazar S."/>
            <person name="Westhof E."/>
            <person name="Delsuc F."/>
            <person name="Lehrach H."/>
            <person name="Reinhardt R."/>
            <person name="Weissenbach J."/>
            <person name="Roy S.W."/>
            <person name="Artiguenave F."/>
            <person name="Postlethwait J.H."/>
            <person name="Manak J.R."/>
            <person name="Thompson E.M."/>
            <person name="Jaillon O."/>
            <person name="Du Pasquier L."/>
            <person name="Boudinot P."/>
            <person name="Liberles D.A."/>
            <person name="Volff J.N."/>
            <person name="Philippe H."/>
            <person name="Lenhard B."/>
            <person name="Roest Crollius H."/>
            <person name="Wincker P."/>
            <person name="Chourrout D."/>
        </authorList>
    </citation>
    <scope>NUCLEOTIDE SEQUENCE [LARGE SCALE GENOMIC DNA]</scope>
</reference>
<dbReference type="GO" id="GO:0085020">
    <property type="term" value="P:protein K6-linked ubiquitination"/>
    <property type="evidence" value="ECO:0007669"/>
    <property type="project" value="TreeGrafter"/>
</dbReference>